<sequence length="117" mass="13337">ARIAVGVDADPRRIPHTKFFDIPRHLLRLREIMQDLNLGEKHILLIGNQGTGKNKLVDHLLELLQWEREYIQLHRDTTVSALTVQATLVGGKVVWEDSPLVQAVRFGRTLVIDEADK</sequence>
<dbReference type="AlphaFoldDB" id="A0A813G0V0"/>
<feature type="domain" description="ATPase dynein-related AAA" evidence="1">
    <location>
        <begin position="42"/>
        <end position="117"/>
    </location>
</feature>
<dbReference type="PANTHER" id="PTHR21610">
    <property type="entry name" value="VON WILLEBRAND FACTOR A DOMAIN-CONTAINING PROTEIN 8"/>
    <property type="match status" value="1"/>
</dbReference>
<dbReference type="Gene3D" id="3.40.50.300">
    <property type="entry name" value="P-loop containing nucleotide triphosphate hydrolases"/>
    <property type="match status" value="1"/>
</dbReference>
<keyword evidence="3" id="KW-1185">Reference proteome</keyword>
<dbReference type="SUPFAM" id="SSF52540">
    <property type="entry name" value="P-loop containing nucleoside triphosphate hydrolases"/>
    <property type="match status" value="1"/>
</dbReference>
<feature type="non-terminal residue" evidence="2">
    <location>
        <position position="117"/>
    </location>
</feature>
<organism evidence="2 3">
    <name type="scientific">Polarella glacialis</name>
    <name type="common">Dinoflagellate</name>
    <dbReference type="NCBI Taxonomy" id="89957"/>
    <lineage>
        <taxon>Eukaryota</taxon>
        <taxon>Sar</taxon>
        <taxon>Alveolata</taxon>
        <taxon>Dinophyceae</taxon>
        <taxon>Suessiales</taxon>
        <taxon>Suessiaceae</taxon>
        <taxon>Polarella</taxon>
    </lineage>
</organism>
<dbReference type="EMBL" id="CAJNNV010026359">
    <property type="protein sequence ID" value="CAE8617986.1"/>
    <property type="molecule type" value="Genomic_DNA"/>
</dbReference>
<dbReference type="GO" id="GO:0005524">
    <property type="term" value="F:ATP binding"/>
    <property type="evidence" value="ECO:0007669"/>
    <property type="project" value="InterPro"/>
</dbReference>
<reference evidence="2" key="1">
    <citation type="submission" date="2021-02" db="EMBL/GenBank/DDBJ databases">
        <authorList>
            <person name="Dougan E. K."/>
            <person name="Rhodes N."/>
            <person name="Thang M."/>
            <person name="Chan C."/>
        </authorList>
    </citation>
    <scope>NUCLEOTIDE SEQUENCE</scope>
</reference>
<dbReference type="GO" id="GO:0005737">
    <property type="term" value="C:cytoplasm"/>
    <property type="evidence" value="ECO:0007669"/>
    <property type="project" value="TreeGrafter"/>
</dbReference>
<evidence type="ECO:0000313" key="2">
    <source>
        <dbReference type="EMBL" id="CAE8617986.1"/>
    </source>
</evidence>
<protein>
    <recommendedName>
        <fullName evidence="1">ATPase dynein-related AAA domain-containing protein</fullName>
    </recommendedName>
</protein>
<proteinExistence type="predicted"/>
<dbReference type="OrthoDB" id="5186at2759"/>
<dbReference type="Proteomes" id="UP000654075">
    <property type="component" value="Unassembled WGS sequence"/>
</dbReference>
<comment type="caution">
    <text evidence="2">The sequence shown here is derived from an EMBL/GenBank/DDBJ whole genome shotgun (WGS) entry which is preliminary data.</text>
</comment>
<evidence type="ECO:0000259" key="1">
    <source>
        <dbReference type="Pfam" id="PF07728"/>
    </source>
</evidence>
<name>A0A813G0V0_POLGL</name>
<accession>A0A813G0V0</accession>
<evidence type="ECO:0000313" key="3">
    <source>
        <dbReference type="Proteomes" id="UP000654075"/>
    </source>
</evidence>
<dbReference type="PANTHER" id="PTHR21610:SF9">
    <property type="entry name" value="VON WILLEBRAND FACTOR A DOMAIN-CONTAINING PROTEIN 8"/>
    <property type="match status" value="1"/>
</dbReference>
<feature type="non-terminal residue" evidence="2">
    <location>
        <position position="1"/>
    </location>
</feature>
<dbReference type="Pfam" id="PF07728">
    <property type="entry name" value="AAA_5"/>
    <property type="match status" value="1"/>
</dbReference>
<gene>
    <name evidence="2" type="ORF">PGLA1383_LOCUS35641</name>
</gene>
<dbReference type="InterPro" id="IPR039891">
    <property type="entry name" value="VWA8"/>
</dbReference>
<dbReference type="InterPro" id="IPR027417">
    <property type="entry name" value="P-loop_NTPase"/>
</dbReference>
<dbReference type="GO" id="GO:0016887">
    <property type="term" value="F:ATP hydrolysis activity"/>
    <property type="evidence" value="ECO:0007669"/>
    <property type="project" value="InterPro"/>
</dbReference>
<dbReference type="InterPro" id="IPR011704">
    <property type="entry name" value="ATPase_dyneun-rel_AAA"/>
</dbReference>